<dbReference type="KEGG" id="jeo:JMA_09550"/>
<sequence length="56" mass="6600">MIANYLLQVMICTVIFKEIAEVFFERIDISFLGLVVLFLIIYAVYYVMLDDEETID</sequence>
<evidence type="ECO:0000313" key="2">
    <source>
        <dbReference type="EMBL" id="AJD90272.1"/>
    </source>
</evidence>
<feature type="transmembrane region" description="Helical" evidence="1">
    <location>
        <begin position="31"/>
        <end position="49"/>
    </location>
</feature>
<organism evidence="2 3">
    <name type="scientific">Jeotgalibacillus malaysiensis</name>
    <dbReference type="NCBI Taxonomy" id="1508404"/>
    <lineage>
        <taxon>Bacteria</taxon>
        <taxon>Bacillati</taxon>
        <taxon>Bacillota</taxon>
        <taxon>Bacilli</taxon>
        <taxon>Bacillales</taxon>
        <taxon>Caryophanaceae</taxon>
        <taxon>Jeotgalibacillus</taxon>
    </lineage>
</organism>
<dbReference type="Proteomes" id="UP000031449">
    <property type="component" value="Chromosome"/>
</dbReference>
<dbReference type="AlphaFoldDB" id="A0A0B5ANM9"/>
<reference evidence="2 3" key="1">
    <citation type="submission" date="2014-08" db="EMBL/GenBank/DDBJ databases">
        <title>Complete genome of a marine bacteria Jeotgalibacillus malaysiensis.</title>
        <authorList>
            <person name="Yaakop A.S."/>
            <person name="Chan K.-G."/>
            <person name="Goh K.M."/>
        </authorList>
    </citation>
    <scope>NUCLEOTIDE SEQUENCE [LARGE SCALE GENOMIC DNA]</scope>
    <source>
        <strain evidence="2 3">D5</strain>
    </source>
</reference>
<dbReference type="BioCyc" id="JESP1508404:G14D9-10187-MONOMER"/>
<dbReference type="HOGENOM" id="CLU_3008225_0_0_9"/>
<protein>
    <submittedName>
        <fullName evidence="2">Uncharacterized protein</fullName>
    </submittedName>
</protein>
<name>A0A0B5ANM9_9BACL</name>
<accession>A0A0B5ANM9</accession>
<evidence type="ECO:0000256" key="1">
    <source>
        <dbReference type="SAM" id="Phobius"/>
    </source>
</evidence>
<keyword evidence="3" id="KW-1185">Reference proteome</keyword>
<evidence type="ECO:0000313" key="3">
    <source>
        <dbReference type="Proteomes" id="UP000031449"/>
    </source>
</evidence>
<dbReference type="EMBL" id="CP009416">
    <property type="protein sequence ID" value="AJD90272.1"/>
    <property type="molecule type" value="Genomic_DNA"/>
</dbReference>
<keyword evidence="1" id="KW-1133">Transmembrane helix</keyword>
<keyword evidence="1" id="KW-0812">Transmembrane</keyword>
<keyword evidence="1" id="KW-0472">Membrane</keyword>
<gene>
    <name evidence="2" type="ORF">JMA_09550</name>
</gene>
<proteinExistence type="predicted"/>